<dbReference type="SUPFAM" id="SSF52777">
    <property type="entry name" value="CoA-dependent acyltransferases"/>
    <property type="match status" value="1"/>
</dbReference>
<accession>F3FXK9</accession>
<dbReference type="Proteomes" id="UP000004471">
    <property type="component" value="Unassembled WGS sequence"/>
</dbReference>
<organism evidence="1 2">
    <name type="scientific">Pseudomonas syringae pv. japonica str. M301072</name>
    <dbReference type="NCBI Taxonomy" id="629262"/>
    <lineage>
        <taxon>Bacteria</taxon>
        <taxon>Pseudomonadati</taxon>
        <taxon>Pseudomonadota</taxon>
        <taxon>Gammaproteobacteria</taxon>
        <taxon>Pseudomonadales</taxon>
        <taxon>Pseudomonadaceae</taxon>
        <taxon>Pseudomonas</taxon>
        <taxon>Pseudomonas syringae</taxon>
    </lineage>
</organism>
<dbReference type="Gene3D" id="3.30.559.10">
    <property type="entry name" value="Chloramphenicol acetyltransferase-like domain"/>
    <property type="match status" value="1"/>
</dbReference>
<protein>
    <submittedName>
        <fullName evidence="1">Amino acid adenylation</fullName>
    </submittedName>
</protein>
<name>F3FXK9_PSESX</name>
<reference evidence="1 2" key="1">
    <citation type="journal article" date="2011" name="PLoS Pathog.">
        <title>Dynamic evolution of pathogenicity revealed by sequencing and comparative genomics of 19 Pseudomonas syringae isolates.</title>
        <authorList>
            <person name="Baltrus D.A."/>
            <person name="Nishimura M.T."/>
            <person name="Romanchuk A."/>
            <person name="Chang J.H."/>
            <person name="Mukhtar M.S."/>
            <person name="Cherkis K."/>
            <person name="Roach J."/>
            <person name="Grant S.R."/>
            <person name="Jones C.D."/>
            <person name="Dangl J.L."/>
        </authorList>
    </citation>
    <scope>NUCLEOTIDE SEQUENCE [LARGE SCALE GENOMIC DNA]</scope>
    <source>
        <strain evidence="2">M301072PT</strain>
    </source>
</reference>
<dbReference type="InterPro" id="IPR023213">
    <property type="entry name" value="CAT-like_dom_sf"/>
</dbReference>
<proteinExistence type="predicted"/>
<dbReference type="AlphaFoldDB" id="F3FXK9"/>
<comment type="caution">
    <text evidence="1">The sequence shown here is derived from an EMBL/GenBank/DDBJ whole genome shotgun (WGS) entry which is preliminary data.</text>
</comment>
<gene>
    <name evidence="1" type="ORF">PSYJA_40615</name>
</gene>
<feature type="non-terminal residue" evidence="1">
    <location>
        <position position="64"/>
    </location>
</feature>
<evidence type="ECO:0000313" key="1">
    <source>
        <dbReference type="EMBL" id="EGH34951.1"/>
    </source>
</evidence>
<evidence type="ECO:0000313" key="2">
    <source>
        <dbReference type="Proteomes" id="UP000004471"/>
    </source>
</evidence>
<dbReference type="EMBL" id="AEAH01003073">
    <property type="protein sequence ID" value="EGH34951.1"/>
    <property type="molecule type" value="Genomic_DNA"/>
</dbReference>
<feature type="non-terminal residue" evidence="1">
    <location>
        <position position="1"/>
    </location>
</feature>
<sequence>ADPSRLEAFSQALQQVIARNDVLRTSLCWEGLETPQQVVWRQADLLVERVTLAQIDTPAGAARM</sequence>